<feature type="non-terminal residue" evidence="1">
    <location>
        <position position="1"/>
    </location>
</feature>
<dbReference type="Proteomes" id="UP000789901">
    <property type="component" value="Unassembled WGS sequence"/>
</dbReference>
<evidence type="ECO:0000313" key="2">
    <source>
        <dbReference type="Proteomes" id="UP000789901"/>
    </source>
</evidence>
<feature type="non-terminal residue" evidence="1">
    <location>
        <position position="97"/>
    </location>
</feature>
<sequence length="97" mass="11102">GTPKNCSEKSVVITEDLELYYDLTVPSKDILDTWISKLKRPAKHVSQSDNKTIGTLKIKNEAKNMNHINKTNIPENNLEIEMKKEKNFDMNNAPKSE</sequence>
<protein>
    <submittedName>
        <fullName evidence="1">43296_t:CDS:1</fullName>
    </submittedName>
</protein>
<gene>
    <name evidence="1" type="ORF">GMARGA_LOCUS29821</name>
</gene>
<keyword evidence="2" id="KW-1185">Reference proteome</keyword>
<evidence type="ECO:0000313" key="1">
    <source>
        <dbReference type="EMBL" id="CAG8828826.1"/>
    </source>
</evidence>
<dbReference type="EMBL" id="CAJVQB010040810">
    <property type="protein sequence ID" value="CAG8828826.1"/>
    <property type="molecule type" value="Genomic_DNA"/>
</dbReference>
<reference evidence="1 2" key="1">
    <citation type="submission" date="2021-06" db="EMBL/GenBank/DDBJ databases">
        <authorList>
            <person name="Kallberg Y."/>
            <person name="Tangrot J."/>
            <person name="Rosling A."/>
        </authorList>
    </citation>
    <scope>NUCLEOTIDE SEQUENCE [LARGE SCALE GENOMIC DNA]</scope>
    <source>
        <strain evidence="1 2">120-4 pot B 10/14</strain>
    </source>
</reference>
<name>A0ABN7WEI0_GIGMA</name>
<organism evidence="1 2">
    <name type="scientific">Gigaspora margarita</name>
    <dbReference type="NCBI Taxonomy" id="4874"/>
    <lineage>
        <taxon>Eukaryota</taxon>
        <taxon>Fungi</taxon>
        <taxon>Fungi incertae sedis</taxon>
        <taxon>Mucoromycota</taxon>
        <taxon>Glomeromycotina</taxon>
        <taxon>Glomeromycetes</taxon>
        <taxon>Diversisporales</taxon>
        <taxon>Gigasporaceae</taxon>
        <taxon>Gigaspora</taxon>
    </lineage>
</organism>
<proteinExistence type="predicted"/>
<comment type="caution">
    <text evidence="1">The sequence shown here is derived from an EMBL/GenBank/DDBJ whole genome shotgun (WGS) entry which is preliminary data.</text>
</comment>
<accession>A0ABN7WEI0</accession>